<keyword evidence="1" id="KW-0472">Membrane</keyword>
<name>A0A166HPN9_9MICO</name>
<protein>
    <submittedName>
        <fullName evidence="2">Uncharacterized protein</fullName>
    </submittedName>
</protein>
<feature type="transmembrane region" description="Helical" evidence="1">
    <location>
        <begin position="18"/>
        <end position="39"/>
    </location>
</feature>
<dbReference type="EMBL" id="CP047186">
    <property type="protein sequence ID" value="QHC56570.1"/>
    <property type="molecule type" value="Genomic_DNA"/>
</dbReference>
<proteinExistence type="predicted"/>
<dbReference type="Proteomes" id="UP000076717">
    <property type="component" value="Unassembled WGS sequence"/>
</dbReference>
<gene>
    <name evidence="2" type="ORF">ACH61_01911</name>
    <name evidence="3" type="ORF">GSU10_13640</name>
</gene>
<evidence type="ECO:0000313" key="3">
    <source>
        <dbReference type="EMBL" id="QHC56570.1"/>
    </source>
</evidence>
<reference evidence="2 4" key="1">
    <citation type="submission" date="2015-08" db="EMBL/GenBank/DDBJ databases">
        <title>Draft Genome Sequence of Rathayibacter sp. Strain VKM Ac-2596 Isolated from Leaf Gall Induced by Plant-Parasitic Nematodes.</title>
        <authorList>
            <person name="Vasilenko O.V."/>
            <person name="Starodumova I.P."/>
            <person name="Tarlachkov S.V."/>
            <person name="Dorofeeva L.V."/>
            <person name="Evtushenko L.I."/>
        </authorList>
    </citation>
    <scope>NUCLEOTIDE SEQUENCE [LARGE SCALE GENOMIC DNA]</scope>
    <source>
        <strain evidence="2 4">VKM Ac-2596</strain>
    </source>
</reference>
<organism evidence="2 4">
    <name type="scientific">Rathayibacter tanaceti</name>
    <dbReference type="NCBI Taxonomy" id="1671680"/>
    <lineage>
        <taxon>Bacteria</taxon>
        <taxon>Bacillati</taxon>
        <taxon>Actinomycetota</taxon>
        <taxon>Actinomycetes</taxon>
        <taxon>Micrococcales</taxon>
        <taxon>Microbacteriaceae</taxon>
        <taxon>Rathayibacter</taxon>
    </lineage>
</organism>
<dbReference type="EMBL" id="LIIN01000061">
    <property type="protein sequence ID" value="KZX20962.1"/>
    <property type="molecule type" value="Genomic_DNA"/>
</dbReference>
<sequence>MTNHAGHPEVGTVIHQRVALIGLGVMGIITMVSVVVGLIDSTPSRPWLSFVLTIVVAALALGLLPRMRAWRTIPWVSLAMVAVIAGGFITSSSALIGLGALLFVITASVHEARTRRSTDTGR</sequence>
<keyword evidence="1" id="KW-0812">Transmembrane</keyword>
<evidence type="ECO:0000313" key="4">
    <source>
        <dbReference type="Proteomes" id="UP000076717"/>
    </source>
</evidence>
<keyword evidence="1" id="KW-1133">Transmembrane helix</keyword>
<evidence type="ECO:0000256" key="1">
    <source>
        <dbReference type="SAM" id="Phobius"/>
    </source>
</evidence>
<dbReference type="KEGG" id="rte:GSU10_13640"/>
<evidence type="ECO:0000313" key="2">
    <source>
        <dbReference type="EMBL" id="KZX20962.1"/>
    </source>
</evidence>
<reference evidence="3" key="3">
    <citation type="submission" date="2019-12" db="EMBL/GenBank/DDBJ databases">
        <title>Complete and Draft Genome Sequences of New Strains and Members of Some Known Species of the Genus Rathayibacter isolated from Plants.</title>
        <authorList>
            <person name="Tarlachkov S.V."/>
            <person name="Starodumova I.P."/>
            <person name="Dorofeeva L.V."/>
            <person name="Prisyazhnaya N.V."/>
            <person name="Leyn S.A."/>
            <person name="Zlamal J.E."/>
            <person name="Elane M.L."/>
            <person name="Osterman A.L."/>
            <person name="Nadler S.A."/>
            <person name="Subbotin S.A."/>
            <person name="Evtushenko L.I."/>
        </authorList>
    </citation>
    <scope>NUCLEOTIDE SEQUENCE</scope>
    <source>
        <strain evidence="3">VKM Ac-2761</strain>
    </source>
</reference>
<accession>A0A166HPN9</accession>
<evidence type="ECO:0000313" key="5">
    <source>
        <dbReference type="Proteomes" id="UP000465031"/>
    </source>
</evidence>
<feature type="transmembrane region" description="Helical" evidence="1">
    <location>
        <begin position="45"/>
        <end position="64"/>
    </location>
</feature>
<reference evidence="5" key="2">
    <citation type="submission" date="2019-12" db="EMBL/GenBank/DDBJ databases">
        <title>Complete and draft genome sequences of new strains and members of some known species of the genus Rathayibacter isolated from plants.</title>
        <authorList>
            <person name="Tarlachkov S.V."/>
            <person name="Starodumova I.P."/>
            <person name="Dorofeeva L.V."/>
            <person name="Prisyazhnaya N.V."/>
            <person name="Leyn S."/>
            <person name="Zlamal J."/>
            <person name="Elan M."/>
            <person name="Osterman A.L."/>
            <person name="Nadler S."/>
            <person name="Subbotin S.A."/>
            <person name="Evtushenko L.I."/>
        </authorList>
    </citation>
    <scope>NUCLEOTIDE SEQUENCE [LARGE SCALE GENOMIC DNA]</scope>
    <source>
        <strain evidence="5">VKM Ac-2761</strain>
    </source>
</reference>
<feature type="transmembrane region" description="Helical" evidence="1">
    <location>
        <begin position="76"/>
        <end position="105"/>
    </location>
</feature>
<keyword evidence="4" id="KW-1185">Reference proteome</keyword>
<dbReference type="AlphaFoldDB" id="A0A166HPN9"/>
<dbReference type="RefSeq" id="WP_068211283.1">
    <property type="nucleotide sequence ID" value="NZ_CP047186.1"/>
</dbReference>
<dbReference type="Proteomes" id="UP000465031">
    <property type="component" value="Chromosome"/>
</dbReference>